<sequence length="745" mass="81582">MSFNTRRTAFVSFGSALACLLSGTSLAYQAPSQSTESVETTSGGFDEIVVTASRREQNLQDVGISVTAFGGKALEELGVRQTIDIVGQVPGLRMNQYSSASPVFNIRGVSQNSFDDHLETPVAVYIDDAYVAFAGAQSVPTFDIERVEVLRGPQGTLFGRNATGGLIHFISKRPTETLDGYLSVMGGTNGHANLEGAISGPLAENVQARLAGAYTYRRPYLKNDLGNGGQGLNNYAFRGQLAFQPSETLNVLFIGRYSKNDNEKQTTPAGVPAYPDADGLGLFVGPDENPWGTCNGCDAVGWRDTDGNPYAVSADTAGTFNRKLYGGQARIEWDLGGVSLISITDVLWNRRTTFSDDDGSPNPLFESQYYQRSRQFSEELRLSGQGADFRWTTGFYYLNTRSNNGLHLASFTDFVSGYDARMRTKSWSLFGQAEYDITPSLTLIAGLRYVEDKKTADVHSLETFAGVTTAELFFNPTTYPELAKRKWTDYAARVQVNYKVNDDVLLYAGFNRGIKGPNFIAPAFTPFIAEDAPHGGETLLSYEAGLKSSFLDRRVRLNLSGFIYDYKDYQAYSYKDLVSAIRNKPASAMGLEAELTVIPVEGLTISSGLSAMKSKVKDVELPSGRVVSTDLPQSPGISGNAVVNYETPVSDALKVSANFAMTWSDNFTFGLFPAEVNKEPGYASGNLRLSISDIGDRWSISAFGNNIWKEFYRTYTLDSSAFGSVANHYVEPRWFGLELRYKFGV</sequence>
<dbReference type="InterPro" id="IPR036942">
    <property type="entry name" value="Beta-barrel_TonB_sf"/>
</dbReference>
<dbReference type="GO" id="GO:0006826">
    <property type="term" value="P:iron ion transport"/>
    <property type="evidence" value="ECO:0007669"/>
    <property type="project" value="UniProtKB-KW"/>
</dbReference>
<dbReference type="PROSITE" id="PS51257">
    <property type="entry name" value="PROKAR_LIPOPROTEIN"/>
    <property type="match status" value="1"/>
</dbReference>
<comment type="similarity">
    <text evidence="11 12">Belongs to the TonB-dependent receptor family.</text>
</comment>
<dbReference type="InterPro" id="IPR039426">
    <property type="entry name" value="TonB-dep_rcpt-like"/>
</dbReference>
<evidence type="ECO:0000259" key="14">
    <source>
        <dbReference type="Pfam" id="PF00593"/>
    </source>
</evidence>
<protein>
    <submittedName>
        <fullName evidence="16">Iron complex outermembrane receptor protein</fullName>
    </submittedName>
</protein>
<accession>A0A7W7F7F3</accession>
<dbReference type="Proteomes" id="UP000566324">
    <property type="component" value="Unassembled WGS sequence"/>
</dbReference>
<keyword evidence="7" id="KW-0406">Ion transport</keyword>
<evidence type="ECO:0000256" key="1">
    <source>
        <dbReference type="ARBA" id="ARBA00004571"/>
    </source>
</evidence>
<evidence type="ECO:0000256" key="2">
    <source>
        <dbReference type="ARBA" id="ARBA00022448"/>
    </source>
</evidence>
<dbReference type="AlphaFoldDB" id="A0A7W7F7F3"/>
<evidence type="ECO:0000256" key="13">
    <source>
        <dbReference type="SAM" id="SignalP"/>
    </source>
</evidence>
<comment type="subcellular location">
    <subcellularLocation>
        <location evidence="1 11">Cell outer membrane</location>
        <topology evidence="1 11">Multi-pass membrane protein</topology>
    </subcellularLocation>
</comment>
<dbReference type="InterPro" id="IPR000531">
    <property type="entry name" value="Beta-barrel_TonB"/>
</dbReference>
<keyword evidence="4" id="KW-0410">Iron transport</keyword>
<name>A0A7W7F7F3_9SPHN</name>
<feature type="signal peptide" evidence="13">
    <location>
        <begin position="1"/>
        <end position="27"/>
    </location>
</feature>
<dbReference type="PANTHER" id="PTHR32552:SF81">
    <property type="entry name" value="TONB-DEPENDENT OUTER MEMBRANE RECEPTOR"/>
    <property type="match status" value="1"/>
</dbReference>
<evidence type="ECO:0000256" key="12">
    <source>
        <dbReference type="RuleBase" id="RU003357"/>
    </source>
</evidence>
<dbReference type="GO" id="GO:0009279">
    <property type="term" value="C:cell outer membrane"/>
    <property type="evidence" value="ECO:0007669"/>
    <property type="project" value="UniProtKB-SubCell"/>
</dbReference>
<feature type="chain" id="PRO_5030600927" evidence="13">
    <location>
        <begin position="28"/>
        <end position="745"/>
    </location>
</feature>
<dbReference type="PROSITE" id="PS52016">
    <property type="entry name" value="TONB_DEPENDENT_REC_3"/>
    <property type="match status" value="1"/>
</dbReference>
<dbReference type="Pfam" id="PF07715">
    <property type="entry name" value="Plug"/>
    <property type="match status" value="1"/>
</dbReference>
<dbReference type="PANTHER" id="PTHR32552">
    <property type="entry name" value="FERRICHROME IRON RECEPTOR-RELATED"/>
    <property type="match status" value="1"/>
</dbReference>
<keyword evidence="2 11" id="KW-0813">Transport</keyword>
<evidence type="ECO:0000256" key="5">
    <source>
        <dbReference type="ARBA" id="ARBA00022692"/>
    </source>
</evidence>
<dbReference type="InterPro" id="IPR012910">
    <property type="entry name" value="Plug_dom"/>
</dbReference>
<evidence type="ECO:0000313" key="17">
    <source>
        <dbReference type="Proteomes" id="UP000566324"/>
    </source>
</evidence>
<evidence type="ECO:0000313" key="16">
    <source>
        <dbReference type="EMBL" id="MBB4632557.1"/>
    </source>
</evidence>
<feature type="domain" description="TonB-dependent receptor plug" evidence="15">
    <location>
        <begin position="59"/>
        <end position="165"/>
    </location>
</feature>
<dbReference type="CDD" id="cd01347">
    <property type="entry name" value="ligand_gated_channel"/>
    <property type="match status" value="1"/>
</dbReference>
<dbReference type="EMBL" id="JACHNZ010000023">
    <property type="protein sequence ID" value="MBB4632557.1"/>
    <property type="molecule type" value="Genomic_DNA"/>
</dbReference>
<dbReference type="Gene3D" id="2.40.170.20">
    <property type="entry name" value="TonB-dependent receptor, beta-barrel domain"/>
    <property type="match status" value="1"/>
</dbReference>
<proteinExistence type="inferred from homology"/>
<gene>
    <name evidence="16" type="ORF">GGQ98_002183</name>
</gene>
<evidence type="ECO:0000256" key="8">
    <source>
        <dbReference type="ARBA" id="ARBA00023077"/>
    </source>
</evidence>
<evidence type="ECO:0000256" key="6">
    <source>
        <dbReference type="ARBA" id="ARBA00023004"/>
    </source>
</evidence>
<evidence type="ECO:0000259" key="15">
    <source>
        <dbReference type="Pfam" id="PF07715"/>
    </source>
</evidence>
<evidence type="ECO:0000256" key="11">
    <source>
        <dbReference type="PROSITE-ProRule" id="PRU01360"/>
    </source>
</evidence>
<keyword evidence="5 11" id="KW-0812">Transmembrane</keyword>
<dbReference type="SUPFAM" id="SSF56935">
    <property type="entry name" value="Porins"/>
    <property type="match status" value="1"/>
</dbReference>
<evidence type="ECO:0000256" key="7">
    <source>
        <dbReference type="ARBA" id="ARBA00023065"/>
    </source>
</evidence>
<comment type="caution">
    <text evidence="16">The sequence shown here is derived from an EMBL/GenBank/DDBJ whole genome shotgun (WGS) entry which is preliminary data.</text>
</comment>
<keyword evidence="13" id="KW-0732">Signal</keyword>
<keyword evidence="10 11" id="KW-0998">Cell outer membrane</keyword>
<organism evidence="16 17">
    <name type="scientific">Sphingosinicella soli</name>
    <dbReference type="NCBI Taxonomy" id="333708"/>
    <lineage>
        <taxon>Bacteria</taxon>
        <taxon>Pseudomonadati</taxon>
        <taxon>Pseudomonadota</taxon>
        <taxon>Alphaproteobacteria</taxon>
        <taxon>Sphingomonadales</taxon>
        <taxon>Sphingosinicellaceae</taxon>
        <taxon>Sphingosinicella</taxon>
    </lineage>
</organism>
<keyword evidence="17" id="KW-1185">Reference proteome</keyword>
<keyword evidence="8 12" id="KW-0798">TonB box</keyword>
<keyword evidence="6" id="KW-0408">Iron</keyword>
<evidence type="ECO:0000256" key="9">
    <source>
        <dbReference type="ARBA" id="ARBA00023136"/>
    </source>
</evidence>
<reference evidence="16 17" key="1">
    <citation type="submission" date="2020-08" db="EMBL/GenBank/DDBJ databases">
        <title>Genomic Encyclopedia of Type Strains, Phase IV (KMG-IV): sequencing the most valuable type-strain genomes for metagenomic binning, comparative biology and taxonomic classification.</title>
        <authorList>
            <person name="Goeker M."/>
        </authorList>
    </citation>
    <scope>NUCLEOTIDE SEQUENCE [LARGE SCALE GENOMIC DNA]</scope>
    <source>
        <strain evidence="16 17">DSM 17328</strain>
    </source>
</reference>
<keyword evidence="9 11" id="KW-0472">Membrane</keyword>
<evidence type="ECO:0000256" key="3">
    <source>
        <dbReference type="ARBA" id="ARBA00022452"/>
    </source>
</evidence>
<evidence type="ECO:0000256" key="4">
    <source>
        <dbReference type="ARBA" id="ARBA00022496"/>
    </source>
</evidence>
<dbReference type="RefSeq" id="WP_184069347.1">
    <property type="nucleotide sequence ID" value="NZ_JACHNZ010000023.1"/>
</dbReference>
<keyword evidence="3 11" id="KW-1134">Transmembrane beta strand</keyword>
<dbReference type="Pfam" id="PF00593">
    <property type="entry name" value="TonB_dep_Rec_b-barrel"/>
    <property type="match status" value="1"/>
</dbReference>
<feature type="domain" description="TonB-dependent receptor-like beta-barrel" evidence="14">
    <location>
        <begin position="304"/>
        <end position="707"/>
    </location>
</feature>
<keyword evidence="16" id="KW-0675">Receptor</keyword>
<evidence type="ECO:0000256" key="10">
    <source>
        <dbReference type="ARBA" id="ARBA00023237"/>
    </source>
</evidence>